<reference evidence="2" key="1">
    <citation type="submission" date="2016-11" db="UniProtKB">
        <authorList>
            <consortium name="WormBaseParasite"/>
        </authorList>
    </citation>
    <scope>IDENTIFICATION</scope>
    <source>
        <strain evidence="2">KR3021</strain>
    </source>
</reference>
<evidence type="ECO:0000313" key="1">
    <source>
        <dbReference type="Proteomes" id="UP000095286"/>
    </source>
</evidence>
<protein>
    <submittedName>
        <fullName evidence="2">Peptidase A1 domain-containing protein</fullName>
    </submittedName>
</protein>
<proteinExistence type="predicted"/>
<accession>A0AC35U8M6</accession>
<dbReference type="WBParaSite" id="RSKR_0000878600.1">
    <property type="protein sequence ID" value="RSKR_0000878600.1"/>
    <property type="gene ID" value="RSKR_0000878600"/>
</dbReference>
<sequence>MKLIILLACFGIITAEVFQHKLRYVESRRNQHLRNGTWASYLKSEASKDISQTAHNFVDAEFYSTIAVGTPQQIFNVALDTASANFWIPDMTCASNENLHCNSYCQDNDFCYDLCPTPCCQPYKPTNVCDKAHKFDSTKSTTYVKNGQYFSIQYSSGPTNGFLGKDTFALVGDKGESLKIPNVDFGQAVGIATFLNSDQTDGILGLGFTSLAVDGIIPPIISAITQGLFDQPIFTVYLPYQLGYNQYTDGVVTFGGLDKSNCGDVINYSPLTSATFWQFQISSISTSNGGSMNLAGAQAISDTSTPFIKGPKASIDFFATKLGATYDKYNTIFTIDCAVKVPDLAITIGKQTYTVQGTNLVENLGGMCYLKMAYGDYIGADSYWSLGTPFIRSYCHIYDYTNKRVGFALPKVKATA</sequence>
<evidence type="ECO:0000313" key="2">
    <source>
        <dbReference type="WBParaSite" id="RSKR_0000878600.1"/>
    </source>
</evidence>
<dbReference type="Proteomes" id="UP000095286">
    <property type="component" value="Unplaced"/>
</dbReference>
<organism evidence="1 2">
    <name type="scientific">Rhabditophanes sp. KR3021</name>
    <dbReference type="NCBI Taxonomy" id="114890"/>
    <lineage>
        <taxon>Eukaryota</taxon>
        <taxon>Metazoa</taxon>
        <taxon>Ecdysozoa</taxon>
        <taxon>Nematoda</taxon>
        <taxon>Chromadorea</taxon>
        <taxon>Rhabditida</taxon>
        <taxon>Tylenchina</taxon>
        <taxon>Panagrolaimomorpha</taxon>
        <taxon>Strongyloidoidea</taxon>
        <taxon>Alloionematidae</taxon>
        <taxon>Rhabditophanes</taxon>
    </lineage>
</organism>
<name>A0AC35U8M6_9BILA</name>